<dbReference type="InterPro" id="IPR001163">
    <property type="entry name" value="Sm_dom_euk/arc"/>
</dbReference>
<dbReference type="InterPro" id="IPR027141">
    <property type="entry name" value="LSm4/Sm_D1/D3"/>
</dbReference>
<dbReference type="CDD" id="cd01723">
    <property type="entry name" value="LSm4"/>
    <property type="match status" value="1"/>
</dbReference>
<comment type="similarity">
    <text evidence="2 8">Belongs to the snRNP Sm proteins family.</text>
</comment>
<keyword evidence="4 8" id="KW-0747">Spliceosome</keyword>
<evidence type="ECO:0000259" key="9">
    <source>
        <dbReference type="SMART" id="SM00651"/>
    </source>
</evidence>
<proteinExistence type="inferred from homology"/>
<evidence type="ECO:0000256" key="6">
    <source>
        <dbReference type="ARBA" id="ARBA00023187"/>
    </source>
</evidence>
<dbReference type="InParanoid" id="A0A286UXG3"/>
<gene>
    <name evidence="8" type="primary">LSM4</name>
    <name evidence="10" type="ORF">PNOK_0134500</name>
</gene>
<dbReference type="GO" id="GO:0003723">
    <property type="term" value="F:RNA binding"/>
    <property type="evidence" value="ECO:0007669"/>
    <property type="project" value="UniProtKB-KW"/>
</dbReference>
<protein>
    <recommendedName>
        <fullName evidence="8">LSM complex subunit LSM4</fullName>
    </recommendedName>
</protein>
<feature type="domain" description="Sm" evidence="9">
    <location>
        <begin position="5"/>
        <end position="124"/>
    </location>
</feature>
<keyword evidence="5 8" id="KW-0694">RNA-binding</keyword>
<reference evidence="10 11" key="1">
    <citation type="journal article" date="2017" name="Mol. Ecol.">
        <title>Comparative and population genomic landscape of Phellinus noxius: A hypervariable fungus causing root rot in trees.</title>
        <authorList>
            <person name="Chung C.L."/>
            <person name="Lee T.J."/>
            <person name="Akiba M."/>
            <person name="Lee H.H."/>
            <person name="Kuo T.H."/>
            <person name="Liu D."/>
            <person name="Ke H.M."/>
            <person name="Yokoi T."/>
            <person name="Roa M.B."/>
            <person name="Lu M.J."/>
            <person name="Chang Y.Y."/>
            <person name="Ann P.J."/>
            <person name="Tsai J.N."/>
            <person name="Chen C.Y."/>
            <person name="Tzean S.S."/>
            <person name="Ota Y."/>
            <person name="Hattori T."/>
            <person name="Sahashi N."/>
            <person name="Liou R.F."/>
            <person name="Kikuchi T."/>
            <person name="Tsai I.J."/>
        </authorList>
    </citation>
    <scope>NUCLEOTIDE SEQUENCE [LARGE SCALE GENOMIC DNA]</scope>
    <source>
        <strain evidence="10 11">FFPRI411160</strain>
    </source>
</reference>
<dbReference type="GO" id="GO:0005681">
    <property type="term" value="C:spliceosomal complex"/>
    <property type="evidence" value="ECO:0007669"/>
    <property type="project" value="UniProtKB-UniRule"/>
</dbReference>
<dbReference type="InterPro" id="IPR034101">
    <property type="entry name" value="Lsm4"/>
</dbReference>
<dbReference type="InterPro" id="IPR010920">
    <property type="entry name" value="LSM_dom_sf"/>
</dbReference>
<comment type="function">
    <text evidence="8">Binds specifically to the 3'-terminal U-tract of U6 snRNA.</text>
</comment>
<dbReference type="Gene3D" id="2.30.30.100">
    <property type="match status" value="1"/>
</dbReference>
<dbReference type="OrthoDB" id="747253at2759"/>
<comment type="caution">
    <text evidence="10">The sequence shown here is derived from an EMBL/GenBank/DDBJ whole genome shotgun (WGS) entry which is preliminary data.</text>
</comment>
<dbReference type="SMART" id="SM00651">
    <property type="entry name" value="Sm"/>
    <property type="match status" value="1"/>
</dbReference>
<keyword evidence="7 8" id="KW-0539">Nucleus</keyword>
<evidence type="ECO:0000313" key="10">
    <source>
        <dbReference type="EMBL" id="PAV24277.1"/>
    </source>
</evidence>
<sequence length="141" mass="16205">MLPLSLLNAAQSRPMLVELKNGETFNGHLVACDNFMNITLREVYQTSADADRGAGKGEGGRERCERWSWWRWSWRTWWKRRKRGMTRGRGGARGAPSRGGRGRGRGILGNLCNDRTTNLPILVSFHRQYSIAYMFEIILFN</sequence>
<organism evidence="10 11">
    <name type="scientific">Pyrrhoderma noxium</name>
    <dbReference type="NCBI Taxonomy" id="2282107"/>
    <lineage>
        <taxon>Eukaryota</taxon>
        <taxon>Fungi</taxon>
        <taxon>Dikarya</taxon>
        <taxon>Basidiomycota</taxon>
        <taxon>Agaricomycotina</taxon>
        <taxon>Agaricomycetes</taxon>
        <taxon>Hymenochaetales</taxon>
        <taxon>Hymenochaetaceae</taxon>
        <taxon>Pyrrhoderma</taxon>
    </lineage>
</organism>
<evidence type="ECO:0000256" key="4">
    <source>
        <dbReference type="ARBA" id="ARBA00022728"/>
    </source>
</evidence>
<dbReference type="FunCoup" id="A0A286UXG3">
    <property type="interactions" value="230"/>
</dbReference>
<evidence type="ECO:0000256" key="5">
    <source>
        <dbReference type="ARBA" id="ARBA00022884"/>
    </source>
</evidence>
<comment type="subcellular location">
    <subcellularLocation>
        <location evidence="1 8">Nucleus</location>
    </subcellularLocation>
</comment>
<dbReference type="STRING" id="2282107.A0A286UXG3"/>
<dbReference type="GO" id="GO:0000956">
    <property type="term" value="P:nuclear-transcribed mRNA catabolic process"/>
    <property type="evidence" value="ECO:0007669"/>
    <property type="project" value="UniProtKB-UniRule"/>
</dbReference>
<dbReference type="Pfam" id="PF01423">
    <property type="entry name" value="LSM"/>
    <property type="match status" value="1"/>
</dbReference>
<dbReference type="AlphaFoldDB" id="A0A286UXG3"/>
<keyword evidence="11" id="KW-1185">Reference proteome</keyword>
<evidence type="ECO:0000256" key="1">
    <source>
        <dbReference type="ARBA" id="ARBA00004123"/>
    </source>
</evidence>
<evidence type="ECO:0000256" key="8">
    <source>
        <dbReference type="RuleBase" id="RU365049"/>
    </source>
</evidence>
<dbReference type="GO" id="GO:0097525">
    <property type="term" value="C:spliceosomal snRNP complex"/>
    <property type="evidence" value="ECO:0007669"/>
    <property type="project" value="UniProtKB-ARBA"/>
</dbReference>
<accession>A0A286UXG3</accession>
<dbReference type="Proteomes" id="UP000217199">
    <property type="component" value="Unassembled WGS sequence"/>
</dbReference>
<evidence type="ECO:0000256" key="3">
    <source>
        <dbReference type="ARBA" id="ARBA00022664"/>
    </source>
</evidence>
<evidence type="ECO:0000256" key="2">
    <source>
        <dbReference type="ARBA" id="ARBA00006850"/>
    </source>
</evidence>
<comment type="subunit">
    <text evidence="8">LSm subunits form a heteromer with a doughnut shape.</text>
</comment>
<dbReference type="PANTHER" id="PTHR23338">
    <property type="entry name" value="SMALL NUCLEAR RIBONUCLEOPROTEIN SM"/>
    <property type="match status" value="1"/>
</dbReference>
<keyword evidence="3 8" id="KW-0507">mRNA processing</keyword>
<dbReference type="SUPFAM" id="SSF50182">
    <property type="entry name" value="Sm-like ribonucleoproteins"/>
    <property type="match status" value="1"/>
</dbReference>
<dbReference type="EMBL" id="NBII01000001">
    <property type="protein sequence ID" value="PAV24277.1"/>
    <property type="molecule type" value="Genomic_DNA"/>
</dbReference>
<evidence type="ECO:0000256" key="7">
    <source>
        <dbReference type="ARBA" id="ARBA00023242"/>
    </source>
</evidence>
<dbReference type="GO" id="GO:0000398">
    <property type="term" value="P:mRNA splicing, via spliceosome"/>
    <property type="evidence" value="ECO:0007669"/>
    <property type="project" value="InterPro"/>
</dbReference>
<keyword evidence="6 8" id="KW-0508">mRNA splicing</keyword>
<name>A0A286UXG3_9AGAM</name>
<evidence type="ECO:0000313" key="11">
    <source>
        <dbReference type="Proteomes" id="UP000217199"/>
    </source>
</evidence>
<keyword evidence="8" id="KW-0687">Ribonucleoprotein</keyword>